<keyword evidence="4" id="KW-1185">Reference proteome</keyword>
<dbReference type="Proteomes" id="UP001168098">
    <property type="component" value="Unassembled WGS sequence"/>
</dbReference>
<gene>
    <name evidence="3" type="ORF">PVL29_015731</name>
</gene>
<evidence type="ECO:0000313" key="3">
    <source>
        <dbReference type="EMBL" id="KAJ9686993.1"/>
    </source>
</evidence>
<dbReference type="AlphaFoldDB" id="A0AA39DJC1"/>
<accession>A0AA39DJC1</accession>
<organism evidence="3 4">
    <name type="scientific">Vitis rotundifolia</name>
    <name type="common">Muscadine grape</name>
    <dbReference type="NCBI Taxonomy" id="103349"/>
    <lineage>
        <taxon>Eukaryota</taxon>
        <taxon>Viridiplantae</taxon>
        <taxon>Streptophyta</taxon>
        <taxon>Embryophyta</taxon>
        <taxon>Tracheophyta</taxon>
        <taxon>Spermatophyta</taxon>
        <taxon>Magnoliopsida</taxon>
        <taxon>eudicotyledons</taxon>
        <taxon>Gunneridae</taxon>
        <taxon>Pentapetalae</taxon>
        <taxon>rosids</taxon>
        <taxon>Vitales</taxon>
        <taxon>Vitaceae</taxon>
        <taxon>Viteae</taxon>
        <taxon>Vitis</taxon>
    </lineage>
</organism>
<dbReference type="InterPro" id="IPR007015">
    <property type="entry name" value="DNA_pol_V/MYBBP1A"/>
</dbReference>
<name>A0AA39DJC1_VITRO</name>
<dbReference type="PANTHER" id="PTHR13213">
    <property type="entry name" value="MYB-BINDING PROTEIN 1A FAMILY MEMBER"/>
    <property type="match status" value="1"/>
</dbReference>
<dbReference type="EMBL" id="JARBHA010000012">
    <property type="protein sequence ID" value="KAJ9686993.1"/>
    <property type="molecule type" value="Genomic_DNA"/>
</dbReference>
<keyword evidence="2" id="KW-0539">Nucleus</keyword>
<proteinExistence type="predicted"/>
<reference evidence="3 4" key="1">
    <citation type="journal article" date="2023" name="BMC Biotechnol.">
        <title>Vitis rotundifolia cv Carlos genome sequencing.</title>
        <authorList>
            <person name="Huff M."/>
            <person name="Hulse-Kemp A."/>
            <person name="Scheffler B."/>
            <person name="Youngblood R."/>
            <person name="Simpson S."/>
            <person name="Babiker E."/>
            <person name="Staton M."/>
        </authorList>
    </citation>
    <scope>NUCLEOTIDE SEQUENCE [LARGE SCALE GENOMIC DNA]</scope>
    <source>
        <tissue evidence="3">Leaf</tissue>
    </source>
</reference>
<evidence type="ECO:0000256" key="2">
    <source>
        <dbReference type="ARBA" id="ARBA00023242"/>
    </source>
</evidence>
<evidence type="ECO:0000256" key="1">
    <source>
        <dbReference type="ARBA" id="ARBA00004123"/>
    </source>
</evidence>
<evidence type="ECO:0000313" key="4">
    <source>
        <dbReference type="Proteomes" id="UP001168098"/>
    </source>
</evidence>
<dbReference type="GO" id="GO:0003677">
    <property type="term" value="F:DNA binding"/>
    <property type="evidence" value="ECO:0007669"/>
    <property type="project" value="InterPro"/>
</dbReference>
<dbReference type="PANTHER" id="PTHR13213:SF2">
    <property type="entry name" value="MYB-BINDING PROTEIN 1A"/>
    <property type="match status" value="1"/>
</dbReference>
<comment type="subcellular location">
    <subcellularLocation>
        <location evidence="1">Nucleus</location>
    </subcellularLocation>
</comment>
<sequence>MHQFLCLKELEKFRSFSNEDEKAFTKSQAMESRLCREERNCPQERNFRPSATANKLHAFRYLHIQLLLQVLLRPGESSETLPPSPIVIHGPSIQTCVISKLIGLNSIDYARFILDQTPSPTDFPWNSFIKADTLQDSSQNSLVLYL</sequence>
<dbReference type="GO" id="GO:0006355">
    <property type="term" value="P:regulation of DNA-templated transcription"/>
    <property type="evidence" value="ECO:0007669"/>
    <property type="project" value="InterPro"/>
</dbReference>
<protein>
    <submittedName>
        <fullName evidence="3">Uncharacterized protein</fullName>
    </submittedName>
</protein>
<dbReference type="GO" id="GO:0005730">
    <property type="term" value="C:nucleolus"/>
    <property type="evidence" value="ECO:0007669"/>
    <property type="project" value="InterPro"/>
</dbReference>
<comment type="caution">
    <text evidence="3">The sequence shown here is derived from an EMBL/GenBank/DDBJ whole genome shotgun (WGS) entry which is preliminary data.</text>
</comment>